<protein>
    <recommendedName>
        <fullName evidence="5">CENP-V/GFA domain-containing protein</fullName>
    </recommendedName>
</protein>
<evidence type="ECO:0000259" key="5">
    <source>
        <dbReference type="PROSITE" id="PS51891"/>
    </source>
</evidence>
<sequence length="155" mass="16951">MTSPTPKSGQCLCGAIKYELSGPSATPYYNTICHCLNCRRATGSAFLAASICPRDGFRVTEGAEHQKEYWDVATDSGTKLKRVFCSLCGSKLFAYTPLWDAIVSITAGTLDDFDSWEPDTEQWCMHRASFLSNASTVSPDRTFEKAVKGIAGKND</sequence>
<evidence type="ECO:0000256" key="1">
    <source>
        <dbReference type="ARBA" id="ARBA00005495"/>
    </source>
</evidence>
<dbReference type="AlphaFoldDB" id="N1PFR0"/>
<keyword evidence="7" id="KW-1185">Reference proteome</keyword>
<dbReference type="OMA" id="FYGIWPA"/>
<dbReference type="Proteomes" id="UP000016933">
    <property type="component" value="Unassembled WGS sequence"/>
</dbReference>
<gene>
    <name evidence="6" type="ORF">DOTSEDRAFT_137721</name>
</gene>
<proteinExistence type="inferred from homology"/>
<dbReference type="InterPro" id="IPR006913">
    <property type="entry name" value="CENP-V/GFA"/>
</dbReference>
<dbReference type="HOGENOM" id="CLU_055491_3_2_1"/>
<evidence type="ECO:0000256" key="4">
    <source>
        <dbReference type="ARBA" id="ARBA00023239"/>
    </source>
</evidence>
<organism evidence="6 7">
    <name type="scientific">Dothistroma septosporum (strain NZE10 / CBS 128990)</name>
    <name type="common">Red band needle blight fungus</name>
    <name type="synonym">Mycosphaerella pini</name>
    <dbReference type="NCBI Taxonomy" id="675120"/>
    <lineage>
        <taxon>Eukaryota</taxon>
        <taxon>Fungi</taxon>
        <taxon>Dikarya</taxon>
        <taxon>Ascomycota</taxon>
        <taxon>Pezizomycotina</taxon>
        <taxon>Dothideomycetes</taxon>
        <taxon>Dothideomycetidae</taxon>
        <taxon>Mycosphaerellales</taxon>
        <taxon>Mycosphaerellaceae</taxon>
        <taxon>Dothistroma</taxon>
    </lineage>
</organism>
<evidence type="ECO:0000313" key="7">
    <source>
        <dbReference type="Proteomes" id="UP000016933"/>
    </source>
</evidence>
<reference evidence="6 7" key="2">
    <citation type="journal article" date="2012" name="PLoS Pathog.">
        <title>Diverse lifestyles and strategies of plant pathogenesis encoded in the genomes of eighteen Dothideomycetes fungi.</title>
        <authorList>
            <person name="Ohm R.A."/>
            <person name="Feau N."/>
            <person name="Henrissat B."/>
            <person name="Schoch C.L."/>
            <person name="Horwitz B.A."/>
            <person name="Barry K.W."/>
            <person name="Condon B.J."/>
            <person name="Copeland A.C."/>
            <person name="Dhillon B."/>
            <person name="Glaser F."/>
            <person name="Hesse C.N."/>
            <person name="Kosti I."/>
            <person name="LaButti K."/>
            <person name="Lindquist E.A."/>
            <person name="Lucas S."/>
            <person name="Salamov A.A."/>
            <person name="Bradshaw R.E."/>
            <person name="Ciuffetti L."/>
            <person name="Hamelin R.C."/>
            <person name="Kema G.H.J."/>
            <person name="Lawrence C."/>
            <person name="Scott J.A."/>
            <person name="Spatafora J.W."/>
            <person name="Turgeon B.G."/>
            <person name="de Wit P.J.G.M."/>
            <person name="Zhong S."/>
            <person name="Goodwin S.B."/>
            <person name="Grigoriev I.V."/>
        </authorList>
    </citation>
    <scope>NUCLEOTIDE SEQUENCE [LARGE SCALE GENOMIC DNA]</scope>
    <source>
        <strain evidence="7">NZE10 / CBS 128990</strain>
    </source>
</reference>
<dbReference type="STRING" id="675120.N1PFR0"/>
<dbReference type="OrthoDB" id="2212170at2759"/>
<dbReference type="eggNOG" id="ENOG502S5AR">
    <property type="taxonomic scope" value="Eukaryota"/>
</dbReference>
<dbReference type="GO" id="GO:0016846">
    <property type="term" value="F:carbon-sulfur lyase activity"/>
    <property type="evidence" value="ECO:0007669"/>
    <property type="project" value="InterPro"/>
</dbReference>
<dbReference type="InterPro" id="IPR011057">
    <property type="entry name" value="Mss4-like_sf"/>
</dbReference>
<dbReference type="PANTHER" id="PTHR33337:SF40">
    <property type="entry name" value="CENP-V_GFA DOMAIN-CONTAINING PROTEIN-RELATED"/>
    <property type="match status" value="1"/>
</dbReference>
<evidence type="ECO:0000313" key="6">
    <source>
        <dbReference type="EMBL" id="EME40126.1"/>
    </source>
</evidence>
<keyword evidence="4" id="KW-0456">Lyase</keyword>
<evidence type="ECO:0000256" key="3">
    <source>
        <dbReference type="ARBA" id="ARBA00022833"/>
    </source>
</evidence>
<dbReference type="PROSITE" id="PS51891">
    <property type="entry name" value="CENP_V_GFA"/>
    <property type="match status" value="1"/>
</dbReference>
<dbReference type="GO" id="GO:0046872">
    <property type="term" value="F:metal ion binding"/>
    <property type="evidence" value="ECO:0007669"/>
    <property type="project" value="UniProtKB-KW"/>
</dbReference>
<name>N1PFR0_DOTSN</name>
<evidence type="ECO:0000256" key="2">
    <source>
        <dbReference type="ARBA" id="ARBA00022723"/>
    </source>
</evidence>
<dbReference type="SUPFAM" id="SSF51316">
    <property type="entry name" value="Mss4-like"/>
    <property type="match status" value="1"/>
</dbReference>
<comment type="similarity">
    <text evidence="1">Belongs to the Gfa family.</text>
</comment>
<dbReference type="Gene3D" id="3.90.1590.10">
    <property type="entry name" value="glutathione-dependent formaldehyde- activating enzyme (gfa)"/>
    <property type="match status" value="1"/>
</dbReference>
<keyword evidence="3" id="KW-0862">Zinc</keyword>
<dbReference type="EMBL" id="KB446544">
    <property type="protein sequence ID" value="EME40126.1"/>
    <property type="molecule type" value="Genomic_DNA"/>
</dbReference>
<reference evidence="7" key="1">
    <citation type="journal article" date="2012" name="PLoS Genet.">
        <title>The genomes of the fungal plant pathogens Cladosporium fulvum and Dothistroma septosporum reveal adaptation to different hosts and lifestyles but also signatures of common ancestry.</title>
        <authorList>
            <person name="de Wit P.J.G.M."/>
            <person name="van der Burgt A."/>
            <person name="Oekmen B."/>
            <person name="Stergiopoulos I."/>
            <person name="Abd-Elsalam K.A."/>
            <person name="Aerts A.L."/>
            <person name="Bahkali A.H."/>
            <person name="Beenen H.G."/>
            <person name="Chettri P."/>
            <person name="Cox M.P."/>
            <person name="Datema E."/>
            <person name="de Vries R.P."/>
            <person name="Dhillon B."/>
            <person name="Ganley A.R."/>
            <person name="Griffiths S.A."/>
            <person name="Guo Y."/>
            <person name="Hamelin R.C."/>
            <person name="Henrissat B."/>
            <person name="Kabir M.S."/>
            <person name="Jashni M.K."/>
            <person name="Kema G."/>
            <person name="Klaubauf S."/>
            <person name="Lapidus A."/>
            <person name="Levasseur A."/>
            <person name="Lindquist E."/>
            <person name="Mehrabi R."/>
            <person name="Ohm R.A."/>
            <person name="Owen T.J."/>
            <person name="Salamov A."/>
            <person name="Schwelm A."/>
            <person name="Schijlen E."/>
            <person name="Sun H."/>
            <person name="van den Burg H.A."/>
            <person name="van Ham R.C.H.J."/>
            <person name="Zhang S."/>
            <person name="Goodwin S.B."/>
            <person name="Grigoriev I.V."/>
            <person name="Collemare J."/>
            <person name="Bradshaw R.E."/>
        </authorList>
    </citation>
    <scope>NUCLEOTIDE SEQUENCE [LARGE SCALE GENOMIC DNA]</scope>
    <source>
        <strain evidence="7">NZE10 / CBS 128990</strain>
    </source>
</reference>
<keyword evidence="2" id="KW-0479">Metal-binding</keyword>
<feature type="domain" description="CENP-V/GFA" evidence="5">
    <location>
        <begin position="7"/>
        <end position="117"/>
    </location>
</feature>
<dbReference type="PANTHER" id="PTHR33337">
    <property type="entry name" value="GFA DOMAIN-CONTAINING PROTEIN"/>
    <property type="match status" value="1"/>
</dbReference>
<accession>N1PFR0</accession>
<dbReference type="Pfam" id="PF04828">
    <property type="entry name" value="GFA"/>
    <property type="match status" value="1"/>
</dbReference>